<comment type="caution">
    <text evidence="1">The sequence shown here is derived from an EMBL/GenBank/DDBJ whole genome shotgun (WGS) entry which is preliminary data.</text>
</comment>
<dbReference type="PANTHER" id="PTHR13017">
    <property type="entry name" value="5-FORMYLTETRAHYDROFOLATE CYCLO-LIGASE-RELATED"/>
    <property type="match status" value="1"/>
</dbReference>
<proteinExistence type="predicted"/>
<sequence length="264" mass="28960">MSENTATPPSGAARWAGRNCDKDALRDEVWSALERMGVGVGPVRSRIPNFVGADTAAWRLATTPMWRNARVVKCNPDPPQIPLRLRALHAGKQLYMPVPELQRPYPFVLLDPAQLAARQVSFELAATSQGGVAHGMPVEFEDMPVLDLVMVGCVAVTRDGGRTGKGGGFADLELGIFRELGKLPPGTPIVTTVHSCQIVAAERLVMLGHDSALDWIFTEAESIETRTPYPQPQGVVWDQVESDQFRDIPFLAELRRRIEQGGER</sequence>
<accession>A0A1J5RI60</accession>
<dbReference type="EMBL" id="MLJW01000160">
    <property type="protein sequence ID" value="OIQ95782.1"/>
    <property type="molecule type" value="Genomic_DNA"/>
</dbReference>
<dbReference type="InterPro" id="IPR024185">
    <property type="entry name" value="FTHF_cligase-like_sf"/>
</dbReference>
<dbReference type="SUPFAM" id="SSF100950">
    <property type="entry name" value="NagB/RpiA/CoA transferase-like"/>
    <property type="match status" value="1"/>
</dbReference>
<dbReference type="Gene3D" id="3.40.50.10420">
    <property type="entry name" value="NagB/RpiA/CoA transferase-like"/>
    <property type="match status" value="1"/>
</dbReference>
<dbReference type="AlphaFoldDB" id="A0A1J5RI60"/>
<keyword evidence="1" id="KW-0436">Ligase</keyword>
<dbReference type="InterPro" id="IPR002698">
    <property type="entry name" value="FTHF_cligase"/>
</dbReference>
<gene>
    <name evidence="1" type="ORF">GALL_222410</name>
</gene>
<evidence type="ECO:0000313" key="1">
    <source>
        <dbReference type="EMBL" id="OIQ95782.1"/>
    </source>
</evidence>
<organism evidence="1">
    <name type="scientific">mine drainage metagenome</name>
    <dbReference type="NCBI Taxonomy" id="410659"/>
    <lineage>
        <taxon>unclassified sequences</taxon>
        <taxon>metagenomes</taxon>
        <taxon>ecological metagenomes</taxon>
    </lineage>
</organism>
<protein>
    <submittedName>
        <fullName evidence="1">5-formyltetrahydrofolate cyclo-ligase family protein</fullName>
    </submittedName>
</protein>
<dbReference type="GO" id="GO:0016874">
    <property type="term" value="F:ligase activity"/>
    <property type="evidence" value="ECO:0007669"/>
    <property type="project" value="UniProtKB-KW"/>
</dbReference>
<dbReference type="Pfam" id="PF01812">
    <property type="entry name" value="5-FTHF_cyc-lig"/>
    <property type="match status" value="1"/>
</dbReference>
<dbReference type="InterPro" id="IPR037171">
    <property type="entry name" value="NagB/RpiA_transferase-like"/>
</dbReference>
<name>A0A1J5RI60_9ZZZZ</name>
<reference evidence="1" key="1">
    <citation type="submission" date="2016-10" db="EMBL/GenBank/DDBJ databases">
        <title>Sequence of Gallionella enrichment culture.</title>
        <authorList>
            <person name="Poehlein A."/>
            <person name="Muehling M."/>
            <person name="Daniel R."/>
        </authorList>
    </citation>
    <scope>NUCLEOTIDE SEQUENCE</scope>
</reference>
<dbReference type="PANTHER" id="PTHR13017:SF0">
    <property type="entry name" value="METHENYLTETRAHYDROFOLATE SYNTHASE DOMAIN-CONTAINING PROTEIN"/>
    <property type="match status" value="1"/>
</dbReference>
<dbReference type="GO" id="GO:0005737">
    <property type="term" value="C:cytoplasm"/>
    <property type="evidence" value="ECO:0007669"/>
    <property type="project" value="TreeGrafter"/>
</dbReference>